<dbReference type="SUPFAM" id="SSF50249">
    <property type="entry name" value="Nucleic acid-binding proteins"/>
    <property type="match status" value="1"/>
</dbReference>
<dbReference type="Gene3D" id="3.30.1490.70">
    <property type="match status" value="1"/>
</dbReference>
<protein>
    <recommendedName>
        <fullName evidence="2">DNA ligase (ATP)</fullName>
        <ecNumber evidence="2">6.5.1.1</ecNumber>
    </recommendedName>
</protein>
<dbReference type="EC" id="6.5.1.1" evidence="2"/>
<dbReference type="CDD" id="cd07906">
    <property type="entry name" value="Adenylation_DNA_ligase_LigD_LigC"/>
    <property type="match status" value="1"/>
</dbReference>
<dbReference type="EMBL" id="AP026978">
    <property type="protein sequence ID" value="BDU00966.1"/>
    <property type="molecule type" value="Genomic_DNA"/>
</dbReference>
<dbReference type="PANTHER" id="PTHR45674:SF4">
    <property type="entry name" value="DNA LIGASE 1"/>
    <property type="match status" value="1"/>
</dbReference>
<keyword evidence="3 6" id="KW-0436">Ligase</keyword>
<gene>
    <name evidence="6" type="ORF">IFM12276_39940</name>
</gene>
<evidence type="ECO:0000256" key="4">
    <source>
        <dbReference type="ARBA" id="ARBA00034003"/>
    </source>
</evidence>
<dbReference type="Pfam" id="PF04679">
    <property type="entry name" value="DNA_ligase_A_C"/>
    <property type="match status" value="1"/>
</dbReference>
<evidence type="ECO:0000256" key="2">
    <source>
        <dbReference type="ARBA" id="ARBA00012727"/>
    </source>
</evidence>
<evidence type="ECO:0000259" key="5">
    <source>
        <dbReference type="PROSITE" id="PS50160"/>
    </source>
</evidence>
<dbReference type="InterPro" id="IPR012340">
    <property type="entry name" value="NA-bd_OB-fold"/>
</dbReference>
<dbReference type="Proteomes" id="UP001317870">
    <property type="component" value="Chromosome"/>
</dbReference>
<dbReference type="InterPro" id="IPR012309">
    <property type="entry name" value="DNA_ligase_ATP-dep_C"/>
</dbReference>
<name>A0ABN6U7I0_9NOCA</name>
<keyword evidence="7" id="KW-1185">Reference proteome</keyword>
<evidence type="ECO:0000256" key="3">
    <source>
        <dbReference type="ARBA" id="ARBA00022598"/>
    </source>
</evidence>
<evidence type="ECO:0000256" key="1">
    <source>
        <dbReference type="ARBA" id="ARBA00007572"/>
    </source>
</evidence>
<dbReference type="Gene3D" id="3.30.470.30">
    <property type="entry name" value="DNA ligase/mRNA capping enzyme"/>
    <property type="match status" value="1"/>
</dbReference>
<dbReference type="InterPro" id="IPR050191">
    <property type="entry name" value="ATP-dep_DNA_ligase"/>
</dbReference>
<sequence length="290" mass="31639">MRAICGITGGRVELYSRNRNNVTASYPELSAALAECAHGTDMILDGGIVAPDPATGAPSFARLQQRMHLTRPTRELVAVVPVQLFVFDLLELDGAGTMALPYVDRRARLGELDLTGAGVRVPPFWTDIPVATMLDTAASHRLEGVVSKRIDSVYRPGTRSRLWLKTAIRQTTDVIIAGWVPGSSGGERGALGSLILGAYDESGRLVYVGHVGTGFTTAVRRALLERLMDLTTTDSPFDRPAPSWRVRAARWVKPQLVGTVEYREFVGALRHPSWRGLRTEINPSEVKAPK</sequence>
<organism evidence="6 7">
    <name type="scientific">Nocardia sputorum</name>
    <dbReference type="NCBI Taxonomy" id="2984338"/>
    <lineage>
        <taxon>Bacteria</taxon>
        <taxon>Bacillati</taxon>
        <taxon>Actinomycetota</taxon>
        <taxon>Actinomycetes</taxon>
        <taxon>Mycobacteriales</taxon>
        <taxon>Nocardiaceae</taxon>
        <taxon>Nocardia</taxon>
    </lineage>
</organism>
<dbReference type="PANTHER" id="PTHR45674">
    <property type="entry name" value="DNA LIGASE 1/3 FAMILY MEMBER"/>
    <property type="match status" value="1"/>
</dbReference>
<dbReference type="SUPFAM" id="SSF56091">
    <property type="entry name" value="DNA ligase/mRNA capping enzyme, catalytic domain"/>
    <property type="match status" value="1"/>
</dbReference>
<dbReference type="PROSITE" id="PS50160">
    <property type="entry name" value="DNA_LIGASE_A3"/>
    <property type="match status" value="1"/>
</dbReference>
<reference evidence="6 7" key="1">
    <citation type="submission" date="2022-11" db="EMBL/GenBank/DDBJ databases">
        <title>Genome Sequencing of Nocardia sp. ON39_IFM12276 and assembly.</title>
        <authorList>
            <person name="Shimojima M."/>
            <person name="Toyokawa M."/>
            <person name="Uesaka K."/>
        </authorList>
    </citation>
    <scope>NUCLEOTIDE SEQUENCE [LARGE SCALE GENOMIC DNA]</scope>
    <source>
        <strain evidence="6 7">IFM 12276</strain>
    </source>
</reference>
<evidence type="ECO:0000313" key="7">
    <source>
        <dbReference type="Proteomes" id="UP001317870"/>
    </source>
</evidence>
<feature type="domain" description="ATP-dependent DNA ligase family profile" evidence="5">
    <location>
        <begin position="80"/>
        <end position="200"/>
    </location>
</feature>
<dbReference type="Gene3D" id="2.40.50.140">
    <property type="entry name" value="Nucleic acid-binding proteins"/>
    <property type="match status" value="1"/>
</dbReference>
<evidence type="ECO:0000313" key="6">
    <source>
        <dbReference type="EMBL" id="BDU00966.1"/>
    </source>
</evidence>
<proteinExistence type="inferred from homology"/>
<accession>A0ABN6U7I0</accession>
<dbReference type="CDD" id="cd07971">
    <property type="entry name" value="OBF_DNA_ligase_LigD"/>
    <property type="match status" value="1"/>
</dbReference>
<dbReference type="Pfam" id="PF01068">
    <property type="entry name" value="DNA_ligase_A_M"/>
    <property type="match status" value="1"/>
</dbReference>
<comment type="similarity">
    <text evidence="1">Belongs to the ATP-dependent DNA ligase family.</text>
</comment>
<dbReference type="GO" id="GO:0016874">
    <property type="term" value="F:ligase activity"/>
    <property type="evidence" value="ECO:0007669"/>
    <property type="project" value="UniProtKB-KW"/>
</dbReference>
<comment type="catalytic activity">
    <reaction evidence="4">
        <text>ATP + (deoxyribonucleotide)n-3'-hydroxyl + 5'-phospho-(deoxyribonucleotide)m = (deoxyribonucleotide)n+m + AMP + diphosphate.</text>
        <dbReference type="EC" id="6.5.1.1"/>
    </reaction>
</comment>
<dbReference type="InterPro" id="IPR012310">
    <property type="entry name" value="DNA_ligase_ATP-dep_cent"/>
</dbReference>